<feature type="binding site" evidence="5">
    <location>
        <position position="401"/>
    </location>
    <ligand>
        <name>Mg(2+)</name>
        <dbReference type="ChEBI" id="CHEBI:18420"/>
    </ligand>
</feature>
<dbReference type="Pfam" id="PF00871">
    <property type="entry name" value="Acetate_kinase"/>
    <property type="match status" value="1"/>
</dbReference>
<evidence type="ECO:0000256" key="1">
    <source>
        <dbReference type="ARBA" id="ARBA00022679"/>
    </source>
</evidence>
<dbReference type="GO" id="GO:0005524">
    <property type="term" value="F:ATP binding"/>
    <property type="evidence" value="ECO:0007669"/>
    <property type="project" value="UniProtKB-KW"/>
</dbReference>
<comment type="pathway">
    <text evidence="5">Metabolic intermediate biosynthesis; acetyl-CoA biosynthesis; acetyl-CoA from acetate: step 1/2.</text>
</comment>
<feature type="site" description="Transition state stabilizer" evidence="5">
    <location>
        <position position="184"/>
    </location>
</feature>
<dbReference type="PANTHER" id="PTHR21060">
    <property type="entry name" value="ACETATE KINASE"/>
    <property type="match status" value="1"/>
</dbReference>
<gene>
    <name evidence="6" type="ORF">N7515_006539</name>
</gene>
<evidence type="ECO:0000256" key="5">
    <source>
        <dbReference type="HAMAP-Rule" id="MF_03131"/>
    </source>
</evidence>
<protein>
    <recommendedName>
        <fullName evidence="5">Probable acetate kinase</fullName>
        <ecNumber evidence="5">2.7.2.1</ecNumber>
    </recommendedName>
    <alternativeName>
        <fullName evidence="5">Acetokinase</fullName>
    </alternativeName>
</protein>
<dbReference type="Gene3D" id="3.30.420.40">
    <property type="match status" value="2"/>
</dbReference>
<dbReference type="InterPro" id="IPR023865">
    <property type="entry name" value="Aliphatic_acid_kinase_CS"/>
</dbReference>
<reference evidence="6" key="2">
    <citation type="journal article" date="2023" name="IMA Fungus">
        <title>Comparative genomic study of the Penicillium genus elucidates a diverse pangenome and 15 lateral gene transfer events.</title>
        <authorList>
            <person name="Petersen C."/>
            <person name="Sorensen T."/>
            <person name="Nielsen M.R."/>
            <person name="Sondergaard T.E."/>
            <person name="Sorensen J.L."/>
            <person name="Fitzpatrick D.A."/>
            <person name="Frisvad J.C."/>
            <person name="Nielsen K.L."/>
        </authorList>
    </citation>
    <scope>NUCLEOTIDE SEQUENCE</scope>
    <source>
        <strain evidence="6">IBT 22155</strain>
    </source>
</reference>
<dbReference type="GO" id="GO:0008776">
    <property type="term" value="F:acetate kinase activity"/>
    <property type="evidence" value="ECO:0007669"/>
    <property type="project" value="UniProtKB-UniRule"/>
</dbReference>
<dbReference type="OrthoDB" id="67445at2759"/>
<comment type="cofactor">
    <cofactor evidence="5">
        <name>Mg(2+)</name>
        <dbReference type="ChEBI" id="CHEBI:18420"/>
    </cofactor>
</comment>
<dbReference type="GO" id="GO:0006083">
    <property type="term" value="P:acetate metabolic process"/>
    <property type="evidence" value="ECO:0007669"/>
    <property type="project" value="TreeGrafter"/>
</dbReference>
<sequence length="420" mass="45328">MPKSILAVNAGSSSVKITFYTSEKPPRAIADASISGITAPPPTLKYQLGDKKHKEEVNEKLTTPQDAFKYLLKRCLSDPGLSEVASTDDLEYVCHRVVHGGDHREAVEINEETLSQLEGLEDLAPLHNFSALEIVRLCRKELPNVKSITFFDSAFHQTIPEAVRTYPINQKIAKANGLRKYGFHGISYSFILRSVAQFLNKPIDKTNLIVMHIGSGASICAIKNGESVDTSMGLTPLAGLPGATRSGSIDPSLVFHYTNQAGTLSQSSTSEMHISTAEEILNKQSGWKALTGTTDFAEIAVPNPPSKAHKLAFDIFVDRIQGYIGSYYVKLDGQVDGVVFAGGIGEKSSLLRRTLVDKCQCLGLAIDNAANDKGPGDEETVKDISKGSGKGPRVLVCQTNEQFEMAYHCVAIGARGAGKS</sequence>
<dbReference type="Proteomes" id="UP001149079">
    <property type="component" value="Unassembled WGS sequence"/>
</dbReference>
<feature type="binding site" evidence="5">
    <location>
        <position position="16"/>
    </location>
    <ligand>
        <name>ATP</name>
        <dbReference type="ChEBI" id="CHEBI:30616"/>
    </ligand>
</feature>
<keyword evidence="3 5" id="KW-0418">Kinase</keyword>
<dbReference type="PANTHER" id="PTHR21060:SF15">
    <property type="entry name" value="ACETATE KINASE-RELATED"/>
    <property type="match status" value="1"/>
</dbReference>
<feature type="binding site" evidence="5">
    <location>
        <position position="9"/>
    </location>
    <ligand>
        <name>Mg(2+)</name>
        <dbReference type="ChEBI" id="CHEBI:18420"/>
    </ligand>
</feature>
<feature type="active site" description="Proton donor/acceptor" evidence="5">
    <location>
        <position position="152"/>
    </location>
</feature>
<dbReference type="PROSITE" id="PS01075">
    <property type="entry name" value="ACETATE_KINASE_1"/>
    <property type="match status" value="1"/>
</dbReference>
<dbReference type="InterPro" id="IPR004372">
    <property type="entry name" value="Ac/propionate_kinase"/>
</dbReference>
<name>A0A9W9GUU7_9EURO</name>
<dbReference type="GO" id="GO:0000287">
    <property type="term" value="F:magnesium ion binding"/>
    <property type="evidence" value="ECO:0007669"/>
    <property type="project" value="UniProtKB-UniRule"/>
</dbReference>
<reference evidence="6" key="1">
    <citation type="submission" date="2022-11" db="EMBL/GenBank/DDBJ databases">
        <authorList>
            <person name="Petersen C."/>
        </authorList>
    </citation>
    <scope>NUCLEOTIDE SEQUENCE</scope>
    <source>
        <strain evidence="6">IBT 22155</strain>
    </source>
</reference>
<organism evidence="6 7">
    <name type="scientific">Penicillium bovifimosum</name>
    <dbReference type="NCBI Taxonomy" id="126998"/>
    <lineage>
        <taxon>Eukaryota</taxon>
        <taxon>Fungi</taxon>
        <taxon>Dikarya</taxon>
        <taxon>Ascomycota</taxon>
        <taxon>Pezizomycotina</taxon>
        <taxon>Eurotiomycetes</taxon>
        <taxon>Eurotiomycetidae</taxon>
        <taxon>Eurotiales</taxon>
        <taxon>Aspergillaceae</taxon>
        <taxon>Penicillium</taxon>
    </lineage>
</organism>
<comment type="caution">
    <text evidence="6">The sequence shown here is derived from an EMBL/GenBank/DDBJ whole genome shotgun (WGS) entry which is preliminary data.</text>
</comment>
<dbReference type="PIRSF" id="PIRSF000722">
    <property type="entry name" value="Acetate_prop_kin"/>
    <property type="match status" value="1"/>
</dbReference>
<evidence type="ECO:0000313" key="7">
    <source>
        <dbReference type="Proteomes" id="UP001149079"/>
    </source>
</evidence>
<evidence type="ECO:0000256" key="2">
    <source>
        <dbReference type="ARBA" id="ARBA00022741"/>
    </source>
</evidence>
<dbReference type="RefSeq" id="XP_056520879.1">
    <property type="nucleotide sequence ID" value="XM_056667283.1"/>
</dbReference>
<dbReference type="AlphaFoldDB" id="A0A9W9GUU7"/>
<proteinExistence type="inferred from homology"/>
<dbReference type="EC" id="2.7.2.1" evidence="5"/>
<dbReference type="SUPFAM" id="SSF53067">
    <property type="entry name" value="Actin-like ATPase domain"/>
    <property type="match status" value="2"/>
</dbReference>
<feature type="binding site" evidence="5">
    <location>
        <begin position="212"/>
        <end position="216"/>
    </location>
    <ligand>
        <name>ATP</name>
        <dbReference type="ChEBI" id="CHEBI:30616"/>
    </ligand>
</feature>
<dbReference type="EMBL" id="JAPQKL010000005">
    <property type="protein sequence ID" value="KAJ5130500.1"/>
    <property type="molecule type" value="Genomic_DNA"/>
</dbReference>
<dbReference type="PROSITE" id="PS01076">
    <property type="entry name" value="ACETATE_KINASE_2"/>
    <property type="match status" value="1"/>
</dbReference>
<comment type="caution">
    <text evidence="5">Lacks conserved residue(s) required for the propagation of feature annotation.</text>
</comment>
<dbReference type="PRINTS" id="PR00471">
    <property type="entry name" value="ACETATEKNASE"/>
</dbReference>
<dbReference type="InterPro" id="IPR000890">
    <property type="entry name" value="Aliphatic_acid_kin_short-chain"/>
</dbReference>
<dbReference type="HAMAP" id="MF_00020">
    <property type="entry name" value="Acetate_kinase"/>
    <property type="match status" value="1"/>
</dbReference>
<dbReference type="InterPro" id="IPR043129">
    <property type="entry name" value="ATPase_NBD"/>
</dbReference>
<keyword evidence="5" id="KW-0460">Magnesium</keyword>
<keyword evidence="2 5" id="KW-0547">Nucleotide-binding</keyword>
<evidence type="ECO:0000256" key="4">
    <source>
        <dbReference type="ARBA" id="ARBA00022840"/>
    </source>
</evidence>
<feature type="binding site" evidence="5">
    <location>
        <position position="96"/>
    </location>
    <ligand>
        <name>substrate</name>
    </ligand>
</feature>
<evidence type="ECO:0000313" key="6">
    <source>
        <dbReference type="EMBL" id="KAJ5130500.1"/>
    </source>
</evidence>
<comment type="catalytic activity">
    <reaction evidence="5">
        <text>acetate + ATP = acetyl phosphate + ADP</text>
        <dbReference type="Rhea" id="RHEA:11352"/>
        <dbReference type="ChEBI" id="CHEBI:22191"/>
        <dbReference type="ChEBI" id="CHEBI:30089"/>
        <dbReference type="ChEBI" id="CHEBI:30616"/>
        <dbReference type="ChEBI" id="CHEBI:456216"/>
        <dbReference type="EC" id="2.7.2.1"/>
    </reaction>
</comment>
<dbReference type="GO" id="GO:0006085">
    <property type="term" value="P:acetyl-CoA biosynthetic process"/>
    <property type="evidence" value="ECO:0007669"/>
    <property type="project" value="UniProtKB-UniRule"/>
</dbReference>
<keyword evidence="7" id="KW-1185">Reference proteome</keyword>
<accession>A0A9W9GUU7</accession>
<evidence type="ECO:0000256" key="3">
    <source>
        <dbReference type="ARBA" id="ARBA00022777"/>
    </source>
</evidence>
<keyword evidence="5" id="KW-0479">Metal-binding</keyword>
<keyword evidence="4 5" id="KW-0067">ATP-binding</keyword>
<comment type="similarity">
    <text evidence="5">Belongs to the acetokinase family.</text>
</comment>
<keyword evidence="1 5" id="KW-0808">Transferase</keyword>
<dbReference type="GeneID" id="81406453"/>
<dbReference type="NCBIfam" id="TIGR00016">
    <property type="entry name" value="ackA"/>
    <property type="match status" value="1"/>
</dbReference>
<feature type="site" description="Transition state stabilizer" evidence="5">
    <location>
        <position position="245"/>
    </location>
</feature>